<dbReference type="InterPro" id="IPR010084">
    <property type="entry name" value="FabZ"/>
</dbReference>
<feature type="active site" evidence="9">
    <location>
        <position position="87"/>
    </location>
</feature>
<evidence type="ECO:0000256" key="4">
    <source>
        <dbReference type="ARBA" id="ARBA00022516"/>
    </source>
</evidence>
<proteinExistence type="inferred from homology"/>
<dbReference type="EMBL" id="CP003181">
    <property type="protein sequence ID" value="AHJ62773.1"/>
    <property type="molecule type" value="Genomic_DNA"/>
</dbReference>
<dbReference type="GO" id="GO:0005737">
    <property type="term" value="C:cytoplasm"/>
    <property type="evidence" value="ECO:0007669"/>
    <property type="project" value="UniProtKB-SubCell"/>
</dbReference>
<dbReference type="InterPro" id="IPR029069">
    <property type="entry name" value="HotDog_dom_sf"/>
</dbReference>
<evidence type="ECO:0000256" key="1">
    <source>
        <dbReference type="ARBA" id="ARBA00004496"/>
    </source>
</evidence>
<comment type="catalytic activity">
    <reaction evidence="9">
        <text>a (3R)-hydroxyacyl-[ACP] = a (2E)-enoyl-[ACP] + H2O</text>
        <dbReference type="Rhea" id="RHEA:13097"/>
        <dbReference type="Rhea" id="RHEA-COMP:9925"/>
        <dbReference type="Rhea" id="RHEA-COMP:9945"/>
        <dbReference type="ChEBI" id="CHEBI:15377"/>
        <dbReference type="ChEBI" id="CHEBI:78784"/>
        <dbReference type="ChEBI" id="CHEBI:78827"/>
        <dbReference type="EC" id="4.2.1.59"/>
    </reaction>
</comment>
<dbReference type="FunFam" id="3.10.129.10:FF:000001">
    <property type="entry name" value="3-hydroxyacyl-[acyl-carrier-protein] dehydratase FabZ"/>
    <property type="match status" value="1"/>
</dbReference>
<dbReference type="PANTHER" id="PTHR30272:SF1">
    <property type="entry name" value="3-HYDROXYACYL-[ACYL-CARRIER-PROTEIN] DEHYDRATASE"/>
    <property type="match status" value="1"/>
</dbReference>
<dbReference type="NCBIfam" id="TIGR01750">
    <property type="entry name" value="fabZ"/>
    <property type="match status" value="1"/>
</dbReference>
<gene>
    <name evidence="9" type="primary">fabZ</name>
    <name evidence="11" type="ORF">GbCGDNIH3_0943</name>
</gene>
<evidence type="ECO:0000256" key="2">
    <source>
        <dbReference type="ARBA" id="ARBA00009174"/>
    </source>
</evidence>
<dbReference type="KEGG" id="gbc:GbCGDNIH3_0943"/>
<reference evidence="12" key="1">
    <citation type="submission" date="2012-06" db="EMBL/GenBank/DDBJ databases">
        <title>Genome analysis of multiple Granulibacter bethesdensis isolates demonstrates substantial genome diversity.</title>
        <authorList>
            <person name="Greenberg D.E."/>
            <person name="Porcella S.F."/>
            <person name="Zarember K."/>
            <person name="Zelazny A.M."/>
            <person name="Bruno D."/>
            <person name="Martens C."/>
            <person name="Barbian K.D."/>
            <person name="Jaske E."/>
            <person name="Holland S.M."/>
        </authorList>
    </citation>
    <scope>NUCLEOTIDE SEQUENCE [LARGE SCALE GENOMIC DNA]</scope>
    <source>
        <strain evidence="12">CGDNIH3</strain>
    </source>
</reference>
<evidence type="ECO:0000256" key="6">
    <source>
        <dbReference type="ARBA" id="ARBA00023098"/>
    </source>
</evidence>
<evidence type="ECO:0000313" key="12">
    <source>
        <dbReference type="Proteomes" id="UP000019438"/>
    </source>
</evidence>
<keyword evidence="7 9" id="KW-0456">Lyase</keyword>
<evidence type="ECO:0000256" key="5">
    <source>
        <dbReference type="ARBA" id="ARBA00022556"/>
    </source>
</evidence>
<feature type="region of interest" description="Disordered" evidence="10">
    <location>
        <begin position="16"/>
        <end position="35"/>
    </location>
</feature>
<evidence type="ECO:0000313" key="11">
    <source>
        <dbReference type="EMBL" id="AHJ62773.1"/>
    </source>
</evidence>
<comment type="subcellular location">
    <subcellularLocation>
        <location evidence="1 9">Cytoplasm</location>
    </subcellularLocation>
</comment>
<dbReference type="Gene3D" id="3.10.129.10">
    <property type="entry name" value="Hotdog Thioesterase"/>
    <property type="match status" value="1"/>
</dbReference>
<evidence type="ECO:0000256" key="3">
    <source>
        <dbReference type="ARBA" id="ARBA00022490"/>
    </source>
</evidence>
<comment type="function">
    <text evidence="8 9">Involved in unsaturated fatty acids biosynthesis. Catalyzes the dehydration of short chain beta-hydroxyacyl-ACPs and long chain saturated and unsaturated beta-hydroxyacyl-ACPs.</text>
</comment>
<evidence type="ECO:0000256" key="8">
    <source>
        <dbReference type="ARBA" id="ARBA00025049"/>
    </source>
</evidence>
<dbReference type="CDD" id="cd01288">
    <property type="entry name" value="FabZ"/>
    <property type="match status" value="1"/>
</dbReference>
<evidence type="ECO:0000256" key="9">
    <source>
        <dbReference type="HAMAP-Rule" id="MF_00406"/>
    </source>
</evidence>
<dbReference type="PANTHER" id="PTHR30272">
    <property type="entry name" value="3-HYDROXYACYL-[ACYL-CARRIER-PROTEIN] DEHYDRATASE"/>
    <property type="match status" value="1"/>
</dbReference>
<keyword evidence="6 9" id="KW-0443">Lipid metabolism</keyword>
<protein>
    <recommendedName>
        <fullName evidence="9">3-hydroxyacyl-[acyl-carrier-protein] dehydratase FabZ</fullName>
        <ecNumber evidence="9">4.2.1.59</ecNumber>
    </recommendedName>
    <alternativeName>
        <fullName evidence="9">(3R)-hydroxymyristoyl-[acyl-carrier-protein] dehydratase</fullName>
        <shortName evidence="9">(3R)-hydroxymyristoyl-ACP dehydrase</shortName>
    </alternativeName>
    <alternativeName>
        <fullName evidence="9">Beta-hydroxyacyl-ACP dehydratase</fullName>
    </alternativeName>
</protein>
<evidence type="ECO:0000256" key="10">
    <source>
        <dbReference type="SAM" id="MobiDB-lite"/>
    </source>
</evidence>
<dbReference type="InterPro" id="IPR013114">
    <property type="entry name" value="FabA_FabZ"/>
</dbReference>
<organism evidence="11 12">
    <name type="scientific">Granulibacter bethesdensis</name>
    <dbReference type="NCBI Taxonomy" id="364410"/>
    <lineage>
        <taxon>Bacteria</taxon>
        <taxon>Pseudomonadati</taxon>
        <taxon>Pseudomonadota</taxon>
        <taxon>Alphaproteobacteria</taxon>
        <taxon>Acetobacterales</taxon>
        <taxon>Acetobacteraceae</taxon>
        <taxon>Granulibacter</taxon>
    </lineage>
</organism>
<sequence length="191" mass="21147">MRRYGGLPADKAHRRARELRLMDQSVPSENQPETGEGRTIIDIAGIMKMIPHRYPFLLVDRVIDIVRGERGIGIKNVTASESHFAGHFPNHPVMPGVLIIESMAQTAAVLVVDALGTDAEGRVVYFMSIEGAKFRRPVVPGDQLRIECERLQHRGNVWKFRGTARVDGQIVAEASFAAMILRPSPAQQAEA</sequence>
<dbReference type="NCBIfam" id="NF000582">
    <property type="entry name" value="PRK00006.1"/>
    <property type="match status" value="1"/>
</dbReference>
<dbReference type="GO" id="GO:0019171">
    <property type="term" value="F:(3R)-hydroxyacyl-[acyl-carrier-protein] dehydratase activity"/>
    <property type="evidence" value="ECO:0007669"/>
    <property type="project" value="UniProtKB-EC"/>
</dbReference>
<dbReference type="HAMAP" id="MF_00406">
    <property type="entry name" value="FabZ"/>
    <property type="match status" value="1"/>
</dbReference>
<dbReference type="Pfam" id="PF07977">
    <property type="entry name" value="FabA"/>
    <property type="match status" value="1"/>
</dbReference>
<dbReference type="Proteomes" id="UP000019438">
    <property type="component" value="Chromosome"/>
</dbReference>
<dbReference type="AlphaFoldDB" id="A0AAN0RDD9"/>
<keyword evidence="4 9" id="KW-0444">Lipid biosynthesis</keyword>
<comment type="similarity">
    <text evidence="2 9">Belongs to the thioester dehydratase family. FabZ subfamily.</text>
</comment>
<keyword evidence="3 9" id="KW-0963">Cytoplasm</keyword>
<accession>A0AAN0RDD9</accession>
<dbReference type="GO" id="GO:0016020">
    <property type="term" value="C:membrane"/>
    <property type="evidence" value="ECO:0007669"/>
    <property type="project" value="GOC"/>
</dbReference>
<dbReference type="EC" id="4.2.1.59" evidence="9"/>
<dbReference type="GO" id="GO:0009245">
    <property type="term" value="P:lipid A biosynthetic process"/>
    <property type="evidence" value="ECO:0007669"/>
    <property type="project" value="UniProtKB-UniRule"/>
</dbReference>
<evidence type="ECO:0000256" key="7">
    <source>
        <dbReference type="ARBA" id="ARBA00023239"/>
    </source>
</evidence>
<dbReference type="GO" id="GO:0006633">
    <property type="term" value="P:fatty acid biosynthetic process"/>
    <property type="evidence" value="ECO:0007669"/>
    <property type="project" value="UniProtKB-UniRule"/>
</dbReference>
<keyword evidence="5 9" id="KW-0441">Lipid A biosynthesis</keyword>
<dbReference type="KEGG" id="gbh:GbCGDNIH2_0943"/>
<name>A0AAN0RDD9_9PROT</name>
<dbReference type="SUPFAM" id="SSF54637">
    <property type="entry name" value="Thioesterase/thiol ester dehydrase-isomerase"/>
    <property type="match status" value="1"/>
</dbReference>